<sequence>MTDSSNKRRRTPSGTSWQSFVRSNLLNESSSSKAPSDALQLPGNDGYPSESRPNKKERKQRTPPEDMHTPLPPTSRYLPVALGGSHWKDQRSVQNIVIMGDSYSKSNDSKTWVDHLTRRLGKKYKRPQIHNFAFPGATAEYDLSSQLTQLFTLFPKKDSPKTTPPLDPGSTTYFLFVGINDCGSNECDDLEAIVETIFDAAHDLYVKAGARNFIIVNVPPVDRSPQASDSESSAEMEERVRTWNDLLRTQATEFGTSSKEATVLLFSSHQALLEVLEDPSEFGFSEDDPDTEGGGIWEDDLHLTTDVHDHLAERLLASVVSS</sequence>
<evidence type="ECO:0008006" key="4">
    <source>
        <dbReference type="Google" id="ProtNLM"/>
    </source>
</evidence>
<protein>
    <recommendedName>
        <fullName evidence="4">SGNH hydrolase-type esterase domain-containing protein</fullName>
    </recommendedName>
</protein>
<dbReference type="GO" id="GO:0016788">
    <property type="term" value="F:hydrolase activity, acting on ester bonds"/>
    <property type="evidence" value="ECO:0007669"/>
    <property type="project" value="InterPro"/>
</dbReference>
<dbReference type="EMBL" id="SEOQ01000863">
    <property type="protein sequence ID" value="TFY56041.1"/>
    <property type="molecule type" value="Genomic_DNA"/>
</dbReference>
<comment type="caution">
    <text evidence="2">The sequence shown here is derived from an EMBL/GenBank/DDBJ whole genome shotgun (WGS) entry which is preliminary data.</text>
</comment>
<dbReference type="InterPro" id="IPR036514">
    <property type="entry name" value="SGNH_hydro_sf"/>
</dbReference>
<reference evidence="2 3" key="1">
    <citation type="submission" date="2019-02" db="EMBL/GenBank/DDBJ databases">
        <title>Genome sequencing of the rare red list fungi Dentipellis fragilis.</title>
        <authorList>
            <person name="Buettner E."/>
            <person name="Kellner H."/>
        </authorList>
    </citation>
    <scope>NUCLEOTIDE SEQUENCE [LARGE SCALE GENOMIC DNA]</scope>
    <source>
        <strain evidence="2 3">DSM 105465</strain>
    </source>
</reference>
<dbReference type="AlphaFoldDB" id="A0A4Y9Y3Q3"/>
<name>A0A4Y9Y3Q3_9AGAM</name>
<feature type="region of interest" description="Disordered" evidence="1">
    <location>
        <begin position="1"/>
        <end position="81"/>
    </location>
</feature>
<feature type="compositionally biased region" description="Polar residues" evidence="1">
    <location>
        <begin position="12"/>
        <end position="34"/>
    </location>
</feature>
<dbReference type="Gene3D" id="3.40.50.1110">
    <property type="entry name" value="SGNH hydrolase"/>
    <property type="match status" value="1"/>
</dbReference>
<dbReference type="Proteomes" id="UP000298327">
    <property type="component" value="Unassembled WGS sequence"/>
</dbReference>
<proteinExistence type="predicted"/>
<dbReference type="Pfam" id="PF00657">
    <property type="entry name" value="Lipase_GDSL"/>
    <property type="match status" value="1"/>
</dbReference>
<dbReference type="InterPro" id="IPR001087">
    <property type="entry name" value="GDSL"/>
</dbReference>
<organism evidence="2 3">
    <name type="scientific">Dentipellis fragilis</name>
    <dbReference type="NCBI Taxonomy" id="205917"/>
    <lineage>
        <taxon>Eukaryota</taxon>
        <taxon>Fungi</taxon>
        <taxon>Dikarya</taxon>
        <taxon>Basidiomycota</taxon>
        <taxon>Agaricomycotina</taxon>
        <taxon>Agaricomycetes</taxon>
        <taxon>Russulales</taxon>
        <taxon>Hericiaceae</taxon>
        <taxon>Dentipellis</taxon>
    </lineage>
</organism>
<dbReference type="OrthoDB" id="1600564at2759"/>
<dbReference type="SUPFAM" id="SSF52266">
    <property type="entry name" value="SGNH hydrolase"/>
    <property type="match status" value="1"/>
</dbReference>
<evidence type="ECO:0000256" key="1">
    <source>
        <dbReference type="SAM" id="MobiDB-lite"/>
    </source>
</evidence>
<gene>
    <name evidence="2" type="ORF">EVG20_g9087</name>
</gene>
<evidence type="ECO:0000313" key="2">
    <source>
        <dbReference type="EMBL" id="TFY56041.1"/>
    </source>
</evidence>
<accession>A0A4Y9Y3Q3</accession>
<keyword evidence="3" id="KW-1185">Reference proteome</keyword>
<evidence type="ECO:0000313" key="3">
    <source>
        <dbReference type="Proteomes" id="UP000298327"/>
    </source>
</evidence>